<sequence>MVSFKLPTLALAAFSTLTVSAQNAKISDLKQSLEGIRDSVKAAASSASSRAASGGVPKITDIADANLDDAIKWAQSKNSEAQWKVDNPSASAADSAALDVSISVSFPDAEIFGVKLVNGRPTRALLSVVNNEDVAVKPLIVTGALKTAAGEGEGVVVRNLTAARFGNEVPPKGKEVLTYAFSTIMQPRDVTLEMKVLVQRGGRVFTVKAFEEGVSVVEAPVSIFDPQIIFLYLFLLAALGGVSYFIYTTYVASLFPAKPKRRSGGKDGSRAQRSSGGSKAVDSADAVDVVGADGPAVASGSALGGKGYDESWIPAGHLQRPQAKRVGSGRPKSRAA</sequence>
<dbReference type="Proteomes" id="UP000215127">
    <property type="component" value="Chromosome 2"/>
</dbReference>
<feature type="signal peptide" evidence="11">
    <location>
        <begin position="1"/>
        <end position="21"/>
    </location>
</feature>
<proteinExistence type="inferred from homology"/>
<dbReference type="PANTHER" id="PTHR12924:SF0">
    <property type="entry name" value="TRANSLOCON-ASSOCIATED PROTEIN SUBUNIT ALPHA"/>
    <property type="match status" value="1"/>
</dbReference>
<keyword evidence="6 10" id="KW-0472">Membrane</keyword>
<evidence type="ECO:0000256" key="5">
    <source>
        <dbReference type="ARBA" id="ARBA00022989"/>
    </source>
</evidence>
<feature type="region of interest" description="Disordered" evidence="9">
    <location>
        <begin position="259"/>
        <end position="283"/>
    </location>
</feature>
<accession>A0A1X7RLA7</accession>
<keyword evidence="3 11" id="KW-0732">Signal</keyword>
<dbReference type="EMBL" id="LT853693">
    <property type="protein sequence ID" value="SMQ48203.1"/>
    <property type="molecule type" value="Genomic_DNA"/>
</dbReference>
<organism evidence="12 13">
    <name type="scientific">Zymoseptoria tritici (strain ST99CH_3D7)</name>
    <dbReference type="NCBI Taxonomy" id="1276538"/>
    <lineage>
        <taxon>Eukaryota</taxon>
        <taxon>Fungi</taxon>
        <taxon>Dikarya</taxon>
        <taxon>Ascomycota</taxon>
        <taxon>Pezizomycotina</taxon>
        <taxon>Dothideomycetes</taxon>
        <taxon>Dothideomycetidae</taxon>
        <taxon>Mycosphaerellales</taxon>
        <taxon>Mycosphaerellaceae</taxon>
        <taxon>Zymoseptoria</taxon>
    </lineage>
</organism>
<dbReference type="Pfam" id="PF03896">
    <property type="entry name" value="TRAP_alpha"/>
    <property type="match status" value="1"/>
</dbReference>
<evidence type="ECO:0000256" key="2">
    <source>
        <dbReference type="ARBA" id="ARBA00022692"/>
    </source>
</evidence>
<dbReference type="PANTHER" id="PTHR12924">
    <property type="entry name" value="TRANSLOCON-ASSOCIATED PROTEIN, ALPHA SUBUNIT"/>
    <property type="match status" value="1"/>
</dbReference>
<protein>
    <submittedName>
        <fullName evidence="12">Uncharacterized protein</fullName>
    </submittedName>
</protein>
<evidence type="ECO:0000256" key="6">
    <source>
        <dbReference type="ARBA" id="ARBA00023136"/>
    </source>
</evidence>
<feature type="chain" id="PRO_5013185935" evidence="11">
    <location>
        <begin position="22"/>
        <end position="336"/>
    </location>
</feature>
<comment type="function">
    <text evidence="7">Is probably involved in a pathway contributing to genomic integrity.</text>
</comment>
<evidence type="ECO:0000256" key="9">
    <source>
        <dbReference type="SAM" id="MobiDB-lite"/>
    </source>
</evidence>
<comment type="subcellular location">
    <subcellularLocation>
        <location evidence="1">Endoplasmic reticulum membrane</location>
        <topology evidence="1">Single-pass type I membrane protein</topology>
    </subcellularLocation>
</comment>
<name>A0A1X7RLA7_ZYMT9</name>
<keyword evidence="5 10" id="KW-1133">Transmembrane helix</keyword>
<evidence type="ECO:0000313" key="13">
    <source>
        <dbReference type="Proteomes" id="UP000215127"/>
    </source>
</evidence>
<evidence type="ECO:0000256" key="10">
    <source>
        <dbReference type="SAM" id="Phobius"/>
    </source>
</evidence>
<comment type="similarity">
    <text evidence="8">Belongs to the IRC22 family.</text>
</comment>
<dbReference type="AlphaFoldDB" id="A0A1X7RLA7"/>
<evidence type="ECO:0000256" key="3">
    <source>
        <dbReference type="ARBA" id="ARBA00022729"/>
    </source>
</evidence>
<evidence type="ECO:0000313" key="12">
    <source>
        <dbReference type="EMBL" id="SMQ48203.1"/>
    </source>
</evidence>
<keyword evidence="4" id="KW-0256">Endoplasmic reticulum</keyword>
<keyword evidence="13" id="KW-1185">Reference proteome</keyword>
<dbReference type="InterPro" id="IPR005595">
    <property type="entry name" value="TRAP_alpha"/>
</dbReference>
<dbReference type="STRING" id="1276538.A0A1X7RLA7"/>
<evidence type="ECO:0000256" key="4">
    <source>
        <dbReference type="ARBA" id="ARBA00022824"/>
    </source>
</evidence>
<keyword evidence="2 10" id="KW-0812">Transmembrane</keyword>
<evidence type="ECO:0000256" key="7">
    <source>
        <dbReference type="ARBA" id="ARBA00037565"/>
    </source>
</evidence>
<evidence type="ECO:0000256" key="1">
    <source>
        <dbReference type="ARBA" id="ARBA00004115"/>
    </source>
</evidence>
<evidence type="ECO:0000256" key="11">
    <source>
        <dbReference type="SAM" id="SignalP"/>
    </source>
</evidence>
<gene>
    <name evidence="12" type="ORF">ZT3D7_G3352</name>
</gene>
<dbReference type="GO" id="GO:0005789">
    <property type="term" value="C:endoplasmic reticulum membrane"/>
    <property type="evidence" value="ECO:0007669"/>
    <property type="project" value="UniProtKB-SubCell"/>
</dbReference>
<evidence type="ECO:0000256" key="8">
    <source>
        <dbReference type="ARBA" id="ARBA00038311"/>
    </source>
</evidence>
<feature type="transmembrane region" description="Helical" evidence="10">
    <location>
        <begin position="229"/>
        <end position="252"/>
    </location>
</feature>
<feature type="region of interest" description="Disordered" evidence="9">
    <location>
        <begin position="313"/>
        <end position="336"/>
    </location>
</feature>
<reference evidence="12 13" key="1">
    <citation type="submission" date="2016-06" db="EMBL/GenBank/DDBJ databases">
        <authorList>
            <person name="Kjaerup R.B."/>
            <person name="Dalgaard T.S."/>
            <person name="Juul-Madsen H.R."/>
        </authorList>
    </citation>
    <scope>NUCLEOTIDE SEQUENCE [LARGE SCALE GENOMIC DNA]</scope>
</reference>